<protein>
    <recommendedName>
        <fullName evidence="3">Zinc finger protein 330</fullName>
    </recommendedName>
    <alternativeName>
        <fullName evidence="9">Nucleolar autoantigen 36</fullName>
    </alternativeName>
</protein>
<feature type="compositionally biased region" description="Basic and acidic residues" evidence="10">
    <location>
        <begin position="10"/>
        <end position="26"/>
    </location>
</feature>
<comment type="caution">
    <text evidence="11">The sequence shown here is derived from an EMBL/GenBank/DDBJ whole genome shotgun (WGS) entry which is preliminary data.</text>
</comment>
<gene>
    <name evidence="11" type="ORF">C0J50_12412</name>
</gene>
<evidence type="ECO:0000256" key="9">
    <source>
        <dbReference type="ARBA" id="ARBA00029845"/>
    </source>
</evidence>
<feature type="region of interest" description="Disordered" evidence="10">
    <location>
        <begin position="1"/>
        <end position="26"/>
    </location>
</feature>
<evidence type="ECO:0000256" key="1">
    <source>
        <dbReference type="ARBA" id="ARBA00004604"/>
    </source>
</evidence>
<keyword evidence="5" id="KW-0677">Repeat</keyword>
<dbReference type="PANTHER" id="PTHR13214:SF1">
    <property type="entry name" value="ZINC FINGER PROTEIN 330"/>
    <property type="match status" value="1"/>
</dbReference>
<comment type="subcellular location">
    <subcellularLocation>
        <location evidence="1">Nucleus</location>
        <location evidence="1">Nucleolus</location>
    </subcellularLocation>
</comment>
<sequence length="129" mass="14959">MPKKKTGARKKAESRKEREKQNRANREHVDVAKHPCNFSMDCDKCLRRQKNRAFCYFCASVQKLPMCAQCGTSLILITDLPSRDVHSCLSSCLTRSGILYNLHPHKVMERIQGFYRVLKRIYILGLKKS</sequence>
<accession>A0AAD5A0R1</accession>
<dbReference type="EMBL" id="MU590978">
    <property type="protein sequence ID" value="KAI5607643.1"/>
    <property type="molecule type" value="Genomic_DNA"/>
</dbReference>
<dbReference type="PANTHER" id="PTHR13214">
    <property type="entry name" value="ZINC FINGER PROTEIN 330"/>
    <property type="match status" value="1"/>
</dbReference>
<evidence type="ECO:0000256" key="5">
    <source>
        <dbReference type="ARBA" id="ARBA00022737"/>
    </source>
</evidence>
<evidence type="ECO:0000313" key="12">
    <source>
        <dbReference type="Proteomes" id="UP001205998"/>
    </source>
</evidence>
<keyword evidence="8" id="KW-0539">Nucleus</keyword>
<comment type="similarity">
    <text evidence="2">Belongs to the NOA36 family.</text>
</comment>
<evidence type="ECO:0000256" key="7">
    <source>
        <dbReference type="ARBA" id="ARBA00022833"/>
    </source>
</evidence>
<dbReference type="Pfam" id="PF06524">
    <property type="entry name" value="NOA36"/>
    <property type="match status" value="1"/>
</dbReference>
<dbReference type="InterPro" id="IPR010531">
    <property type="entry name" value="NOA36"/>
</dbReference>
<evidence type="ECO:0000313" key="11">
    <source>
        <dbReference type="EMBL" id="KAI5607643.1"/>
    </source>
</evidence>
<proteinExistence type="inferred from homology"/>
<dbReference type="GO" id="GO:0005730">
    <property type="term" value="C:nucleolus"/>
    <property type="evidence" value="ECO:0007669"/>
    <property type="project" value="UniProtKB-SubCell"/>
</dbReference>
<evidence type="ECO:0000256" key="2">
    <source>
        <dbReference type="ARBA" id="ARBA00007212"/>
    </source>
</evidence>
<evidence type="ECO:0000256" key="6">
    <source>
        <dbReference type="ARBA" id="ARBA00022771"/>
    </source>
</evidence>
<name>A0AAD5A0R1_SILAS</name>
<evidence type="ECO:0000256" key="8">
    <source>
        <dbReference type="ARBA" id="ARBA00023242"/>
    </source>
</evidence>
<keyword evidence="6" id="KW-0863">Zinc-finger</keyword>
<keyword evidence="12" id="KW-1185">Reference proteome</keyword>
<dbReference type="AlphaFoldDB" id="A0AAD5A0R1"/>
<organism evidence="11 12">
    <name type="scientific">Silurus asotus</name>
    <name type="common">Amur catfish</name>
    <name type="synonym">Parasilurus asotus</name>
    <dbReference type="NCBI Taxonomy" id="30991"/>
    <lineage>
        <taxon>Eukaryota</taxon>
        <taxon>Metazoa</taxon>
        <taxon>Chordata</taxon>
        <taxon>Craniata</taxon>
        <taxon>Vertebrata</taxon>
        <taxon>Euteleostomi</taxon>
        <taxon>Actinopterygii</taxon>
        <taxon>Neopterygii</taxon>
        <taxon>Teleostei</taxon>
        <taxon>Ostariophysi</taxon>
        <taxon>Siluriformes</taxon>
        <taxon>Siluridae</taxon>
        <taxon>Silurus</taxon>
    </lineage>
</organism>
<evidence type="ECO:0000256" key="3">
    <source>
        <dbReference type="ARBA" id="ARBA00015408"/>
    </source>
</evidence>
<evidence type="ECO:0000256" key="10">
    <source>
        <dbReference type="SAM" id="MobiDB-lite"/>
    </source>
</evidence>
<reference evidence="11" key="1">
    <citation type="submission" date="2018-07" db="EMBL/GenBank/DDBJ databases">
        <title>Comparative genomics of catfishes provides insights into carnivory and benthic adaptation.</title>
        <authorList>
            <person name="Zhang Y."/>
            <person name="Wang D."/>
            <person name="Peng Z."/>
            <person name="Zheng S."/>
            <person name="Shao F."/>
            <person name="Tao W."/>
        </authorList>
    </citation>
    <scope>NUCLEOTIDE SEQUENCE</scope>
    <source>
        <strain evidence="11">Chongqing</strain>
    </source>
</reference>
<dbReference type="GO" id="GO:0008270">
    <property type="term" value="F:zinc ion binding"/>
    <property type="evidence" value="ECO:0007669"/>
    <property type="project" value="UniProtKB-KW"/>
</dbReference>
<keyword evidence="4" id="KW-0479">Metal-binding</keyword>
<evidence type="ECO:0000256" key="4">
    <source>
        <dbReference type="ARBA" id="ARBA00022723"/>
    </source>
</evidence>
<keyword evidence="7" id="KW-0862">Zinc</keyword>
<dbReference type="Proteomes" id="UP001205998">
    <property type="component" value="Unassembled WGS sequence"/>
</dbReference>